<dbReference type="Pfam" id="PF12323">
    <property type="entry name" value="HTH_OrfB_IS605"/>
    <property type="match status" value="1"/>
</dbReference>
<comment type="caution">
    <text evidence="12">The sequence shown here is derived from an EMBL/GenBank/DDBJ whole genome shotgun (WGS) entry which is preliminary data.</text>
</comment>
<feature type="domain" description="Probable transposase IS891/IS1136/IS1341" evidence="8">
    <location>
        <begin position="178"/>
        <end position="292"/>
    </location>
</feature>
<organism evidence="12">
    <name type="scientific">mine drainage metagenome</name>
    <dbReference type="NCBI Taxonomy" id="410659"/>
    <lineage>
        <taxon>unclassified sequences</taxon>
        <taxon>metagenomes</taxon>
        <taxon>ecological metagenomes</taxon>
    </lineage>
</organism>
<dbReference type="InterPro" id="IPR021027">
    <property type="entry name" value="Transposase_put_HTH"/>
</dbReference>
<feature type="domain" description="Cas12f1-like TNB" evidence="9">
    <location>
        <begin position="306"/>
        <end position="371"/>
    </location>
</feature>
<sequence>MMLAHRVRLVPTAAQEAYFARACGVARFAYNWALAEWQRQYVAGKKPSQGVLRKVFNALKDANFPWMREVTKNAPQQAIKNLGRAYANFFNDLKKYRRNEIPWKRVRVPTFKKKGKTRECFRADNGPDKHHPDAVQTDGMRVKLPIIGWVKMREEVRFAGRILSVTISRQADAWYASFSIEVQYEPEVRADARVVGVDLGITALATLSDGTPKTSAPKPLRRYLQKLKRLSRSLSRKERGSKNRAKAKTTLARLHRRIADIRADALHKLTTDLVNRATIVIEDLNVSGMLANRHLSRAIADLGLFEFRRQLDYKAGMAGSTVVVASRWFPSSKICSACDVKNDTLTLSERTWTCSSCGTFHDRDMNAAVNLARYPESWAGSACGAEGAGDGQQTVVKPAA</sequence>
<feature type="domain" description="Transposase putative helix-turn-helix" evidence="10">
    <location>
        <begin position="1"/>
        <end position="46"/>
    </location>
</feature>
<dbReference type="NCBIfam" id="NF040570">
    <property type="entry name" value="guided_TnpB"/>
    <property type="match status" value="1"/>
</dbReference>
<dbReference type="GO" id="GO:0046872">
    <property type="term" value="F:metal ion binding"/>
    <property type="evidence" value="ECO:0007669"/>
    <property type="project" value="UniProtKB-KW"/>
</dbReference>
<keyword evidence="3" id="KW-0815">Transposition</keyword>
<gene>
    <name evidence="11" type="ORF">CARN4_2069</name>
    <name evidence="12" type="ORF">CARN4_2118</name>
</gene>
<dbReference type="GO" id="GO:0003677">
    <property type="term" value="F:DNA binding"/>
    <property type="evidence" value="ECO:0007669"/>
    <property type="project" value="UniProtKB-KW"/>
</dbReference>
<keyword evidence="6" id="KW-0238">DNA-binding</keyword>
<comment type="similarity">
    <text evidence="2">In the N-terminal section; belongs to the transposase 2 family.</text>
</comment>
<proteinExistence type="inferred from homology"/>
<dbReference type="GO" id="GO:0032196">
    <property type="term" value="P:transposition"/>
    <property type="evidence" value="ECO:0007669"/>
    <property type="project" value="UniProtKB-KW"/>
</dbReference>
<dbReference type="InterPro" id="IPR051399">
    <property type="entry name" value="RNA-guided_DNA_endo/Transpos"/>
</dbReference>
<dbReference type="GO" id="GO:0006310">
    <property type="term" value="P:DNA recombination"/>
    <property type="evidence" value="ECO:0007669"/>
    <property type="project" value="UniProtKB-KW"/>
</dbReference>
<evidence type="ECO:0000256" key="6">
    <source>
        <dbReference type="ARBA" id="ARBA00023125"/>
    </source>
</evidence>
<dbReference type="InterPro" id="IPR010095">
    <property type="entry name" value="Cas12f1-like_TNB"/>
</dbReference>
<accession>E6Q3W4</accession>
<evidence type="ECO:0000259" key="10">
    <source>
        <dbReference type="Pfam" id="PF12323"/>
    </source>
</evidence>
<dbReference type="NCBIfam" id="TIGR01766">
    <property type="entry name" value="IS200/IS605 family accessory protein TnpB-like domain"/>
    <property type="match status" value="1"/>
</dbReference>
<dbReference type="Pfam" id="PF07282">
    <property type="entry name" value="Cas12f1-like_TNB"/>
    <property type="match status" value="1"/>
</dbReference>
<reference evidence="12" key="1">
    <citation type="submission" date="2009-10" db="EMBL/GenBank/DDBJ databases">
        <title>Diversity of trophic interactions inside an arsenic-rich microbial ecosystem.</title>
        <authorList>
            <person name="Bertin P.N."/>
            <person name="Heinrich-Salmeron A."/>
            <person name="Pelletier E."/>
            <person name="Goulhen-Chollet F."/>
            <person name="Arsene-Ploetze F."/>
            <person name="Gallien S."/>
            <person name="Calteau A."/>
            <person name="Vallenet D."/>
            <person name="Casiot C."/>
            <person name="Chane-Woon-Ming B."/>
            <person name="Giloteaux L."/>
            <person name="Barakat M."/>
            <person name="Bonnefoy V."/>
            <person name="Bruneel O."/>
            <person name="Chandler M."/>
            <person name="Cleiss J."/>
            <person name="Duran R."/>
            <person name="Elbaz-Poulichet F."/>
            <person name="Fonknechten N."/>
            <person name="Lauga B."/>
            <person name="Mornico D."/>
            <person name="Ortet P."/>
            <person name="Schaeffer C."/>
            <person name="Siguier P."/>
            <person name="Alexander Thil Smith A."/>
            <person name="Van Dorsselaer A."/>
            <person name="Weissenbach J."/>
            <person name="Medigue C."/>
            <person name="Le Paslier D."/>
        </authorList>
    </citation>
    <scope>NUCLEOTIDE SEQUENCE</scope>
</reference>
<dbReference type="PANTHER" id="PTHR30405:SF25">
    <property type="entry name" value="RNA-GUIDED DNA ENDONUCLEASE INSQ-RELATED"/>
    <property type="match status" value="1"/>
</dbReference>
<dbReference type="PANTHER" id="PTHR30405">
    <property type="entry name" value="TRANSPOSASE"/>
    <property type="match status" value="1"/>
</dbReference>
<dbReference type="Pfam" id="PF01385">
    <property type="entry name" value="OrfB_IS605"/>
    <property type="match status" value="1"/>
</dbReference>
<dbReference type="EMBL" id="CABO01000028">
    <property type="protein sequence ID" value="CBI01874.1"/>
    <property type="molecule type" value="Genomic_DNA"/>
</dbReference>
<keyword evidence="5" id="KW-0862">Zinc</keyword>
<evidence type="ECO:0000313" key="12">
    <source>
        <dbReference type="EMBL" id="CBI01923.1"/>
    </source>
</evidence>
<evidence type="ECO:0000259" key="9">
    <source>
        <dbReference type="Pfam" id="PF07282"/>
    </source>
</evidence>
<evidence type="ECO:0000313" key="11">
    <source>
        <dbReference type="EMBL" id="CBI01874.1"/>
    </source>
</evidence>
<protein>
    <submittedName>
        <fullName evidence="12">ORFB of insertion sequence ISCARN56, IS607 family</fullName>
    </submittedName>
</protein>
<evidence type="ECO:0000256" key="2">
    <source>
        <dbReference type="ARBA" id="ARBA00011044"/>
    </source>
</evidence>
<dbReference type="AlphaFoldDB" id="E6Q3W4"/>
<comment type="similarity">
    <text evidence="1">In the C-terminal section; belongs to the transposase 35 family.</text>
</comment>
<keyword evidence="7" id="KW-0233">DNA recombination</keyword>
<evidence type="ECO:0000256" key="5">
    <source>
        <dbReference type="ARBA" id="ARBA00022833"/>
    </source>
</evidence>
<evidence type="ECO:0000259" key="8">
    <source>
        <dbReference type="Pfam" id="PF01385"/>
    </source>
</evidence>
<evidence type="ECO:0000256" key="4">
    <source>
        <dbReference type="ARBA" id="ARBA00022723"/>
    </source>
</evidence>
<keyword evidence="4" id="KW-0479">Metal-binding</keyword>
<dbReference type="InterPro" id="IPR001959">
    <property type="entry name" value="Transposase"/>
</dbReference>
<name>E6Q3W4_9ZZZZ</name>
<evidence type="ECO:0000256" key="1">
    <source>
        <dbReference type="ARBA" id="ARBA00008761"/>
    </source>
</evidence>
<evidence type="ECO:0000256" key="7">
    <source>
        <dbReference type="ARBA" id="ARBA00023172"/>
    </source>
</evidence>
<dbReference type="EMBL" id="CABO01000028">
    <property type="protein sequence ID" value="CBI01923.1"/>
    <property type="molecule type" value="Genomic_DNA"/>
</dbReference>
<evidence type="ECO:0000256" key="3">
    <source>
        <dbReference type="ARBA" id="ARBA00022578"/>
    </source>
</evidence>